<reference evidence="1" key="1">
    <citation type="submission" date="2020-11" db="EMBL/GenBank/DDBJ databases">
        <authorList>
            <person name="Davenport K.M."/>
            <person name="Bickhart D.M."/>
            <person name="Smith T.P.L."/>
            <person name="Murdoch B.M."/>
            <person name="Rosen B.D."/>
        </authorList>
    </citation>
    <scope>NUCLEOTIDE SEQUENCE [LARGE SCALE GENOMIC DNA]</scope>
    <source>
        <strain evidence="1">OAR_USU_Benz2616</strain>
    </source>
</reference>
<evidence type="ECO:0000313" key="1">
    <source>
        <dbReference type="Ensembl" id="ENSOARP00020048641.1"/>
    </source>
</evidence>
<reference evidence="1" key="2">
    <citation type="submission" date="2025-08" db="UniProtKB">
        <authorList>
            <consortium name="Ensembl"/>
        </authorList>
    </citation>
    <scope>IDENTIFICATION</scope>
</reference>
<sequence>MPIEMVTPSNHLVLCHPLLLSSIFPSIRVFSSESALCIRWPKYGNFSFNITPSDKYSGLISFRMDWLDLLAVQGTLKSLLQHHSSKASILWCSAFFIVQLSHPYMTTGKTIALIKWTFVGKVMSLLFNMLSSGLPFPSPMHESEK</sequence>
<reference evidence="1" key="3">
    <citation type="submission" date="2025-09" db="UniProtKB">
        <authorList>
            <consortium name="Ensembl"/>
        </authorList>
    </citation>
    <scope>IDENTIFICATION</scope>
</reference>
<protein>
    <submittedName>
        <fullName evidence="1">Uncharacterized protein</fullName>
    </submittedName>
</protein>
<accession>A0AC11DW04</accession>
<organism evidence="1">
    <name type="scientific">Ovis aries</name>
    <name type="common">Sheep</name>
    <dbReference type="NCBI Taxonomy" id="9940"/>
    <lineage>
        <taxon>Eukaryota</taxon>
        <taxon>Metazoa</taxon>
        <taxon>Chordata</taxon>
        <taxon>Craniata</taxon>
        <taxon>Vertebrata</taxon>
        <taxon>Euteleostomi</taxon>
        <taxon>Mammalia</taxon>
        <taxon>Eutheria</taxon>
        <taxon>Laurasiatheria</taxon>
        <taxon>Artiodactyla</taxon>
        <taxon>Ruminantia</taxon>
        <taxon>Pecora</taxon>
        <taxon>Bovidae</taxon>
        <taxon>Caprinae</taxon>
        <taxon>Ovis</taxon>
    </lineage>
</organism>
<name>A0AC11DW04_SHEEP</name>
<dbReference type="Ensembl" id="ENSOART00020063525.1">
    <property type="protein sequence ID" value="ENSOARP00020048641.1"/>
    <property type="gene ID" value="ENSOARG00020035158.1"/>
</dbReference>
<proteinExistence type="predicted"/>